<keyword evidence="1" id="KW-0175">Coiled coil</keyword>
<keyword evidence="4" id="KW-1185">Reference proteome</keyword>
<reference evidence="3 4" key="1">
    <citation type="submission" date="2023-08" db="EMBL/GenBank/DDBJ databases">
        <authorList>
            <person name="Palmer J.M."/>
        </authorList>
    </citation>
    <scope>NUCLEOTIDE SEQUENCE [LARGE SCALE GENOMIC DNA]</scope>
    <source>
        <strain evidence="3 4">TWF481</strain>
    </source>
</reference>
<feature type="region of interest" description="Disordered" evidence="2">
    <location>
        <begin position="372"/>
        <end position="420"/>
    </location>
</feature>
<proteinExistence type="predicted"/>
<name>A0AAV9VXP5_9PEZI</name>
<evidence type="ECO:0000256" key="1">
    <source>
        <dbReference type="SAM" id="Coils"/>
    </source>
</evidence>
<dbReference type="EMBL" id="JAVHJL010000009">
    <property type="protein sequence ID" value="KAK6497583.1"/>
    <property type="molecule type" value="Genomic_DNA"/>
</dbReference>
<evidence type="ECO:0000313" key="3">
    <source>
        <dbReference type="EMBL" id="KAK6497583.1"/>
    </source>
</evidence>
<dbReference type="Proteomes" id="UP001370758">
    <property type="component" value="Unassembled WGS sequence"/>
</dbReference>
<feature type="region of interest" description="Disordered" evidence="2">
    <location>
        <begin position="289"/>
        <end position="360"/>
    </location>
</feature>
<accession>A0AAV9VXP5</accession>
<organism evidence="3 4">
    <name type="scientific">Arthrobotrys musiformis</name>
    <dbReference type="NCBI Taxonomy" id="47236"/>
    <lineage>
        <taxon>Eukaryota</taxon>
        <taxon>Fungi</taxon>
        <taxon>Dikarya</taxon>
        <taxon>Ascomycota</taxon>
        <taxon>Pezizomycotina</taxon>
        <taxon>Orbiliomycetes</taxon>
        <taxon>Orbiliales</taxon>
        <taxon>Orbiliaceae</taxon>
        <taxon>Arthrobotrys</taxon>
    </lineage>
</organism>
<evidence type="ECO:0000313" key="4">
    <source>
        <dbReference type="Proteomes" id="UP001370758"/>
    </source>
</evidence>
<feature type="region of interest" description="Disordered" evidence="2">
    <location>
        <begin position="1"/>
        <end position="82"/>
    </location>
</feature>
<evidence type="ECO:0000256" key="2">
    <source>
        <dbReference type="SAM" id="MobiDB-lite"/>
    </source>
</evidence>
<gene>
    <name evidence="3" type="ORF">TWF481_011990</name>
</gene>
<feature type="compositionally biased region" description="Low complexity" evidence="2">
    <location>
        <begin position="13"/>
        <end position="34"/>
    </location>
</feature>
<feature type="coiled-coil region" evidence="1">
    <location>
        <begin position="163"/>
        <end position="240"/>
    </location>
</feature>
<protein>
    <submittedName>
        <fullName evidence="3">Uncharacterized protein</fullName>
    </submittedName>
</protein>
<dbReference type="AlphaFoldDB" id="A0AAV9VXP5"/>
<sequence length="437" mass="46883">MVDAGKEPLYPALPQVVTTPPPSTSLTTALTTQVTDRKVSRSPITPLRGELPATISEGPTKSSLPPIPLTATTVTPDPTPRLPAITSKNEILTSPAQTQRTPTIPLLSTSEITTLSPTSLREQLTISQTHISTLQRLVEESHATARHWMLQHKMLETDYTNEKHRYEVEIALAKREVEVLRGRGGPASANNSFGGEDETDKLRERLARAKNLILEERAAKKDLEDMVERLKKRIRDNRKHDNMVDRAILHVEASRGLKRSESGLSTTSQREDGLAALGEVASQVLMEQEARAGSGTPKKTAQAPQRGNLVSPIEIGAVLTGTPSKKRRRRKSRDSTISASDGEVPTVVNTPARKVQRKEGGVMITAVTAAGIGMSPGTPKKPRAAPSTTATPRSVKKKVSSGKLGAGRSPLAGGTEGGQDVREAFGAALRYTGGDGT</sequence>
<comment type="caution">
    <text evidence="3">The sequence shown here is derived from an EMBL/GenBank/DDBJ whole genome shotgun (WGS) entry which is preliminary data.</text>
</comment>